<evidence type="ECO:0000313" key="2">
    <source>
        <dbReference type="Proteomes" id="UP000320660"/>
    </source>
</evidence>
<dbReference type="GeneID" id="55613524"/>
<dbReference type="EMBL" id="MK368614">
    <property type="protein sequence ID" value="QAU04311.1"/>
    <property type="molecule type" value="Genomic_DNA"/>
</dbReference>
<reference evidence="1 2" key="1">
    <citation type="submission" date="2019-01" db="EMBL/GenBank/DDBJ databases">
        <authorList>
            <person name="Le T.S."/>
            <person name="Kurtboke I."/>
        </authorList>
    </citation>
    <scope>NUCLEOTIDE SEQUENCE [LARGE SCALE GENOMIC DNA]</scope>
</reference>
<organism evidence="1 2">
    <name type="scientific">Vibrio phage 2 TSL-2019</name>
    <dbReference type="NCBI Taxonomy" id="2508172"/>
    <lineage>
        <taxon>Viruses</taxon>
        <taxon>Duplodnaviria</taxon>
        <taxon>Heunggongvirae</taxon>
        <taxon>Uroviricota</taxon>
        <taxon>Caudoviricetes</taxon>
        <taxon>Chimalliviridae</taxon>
        <taxon>Gorgonvirinae</taxon>
        <taxon>Aphroditevirus</taxon>
        <taxon>Aphroditevirus av2TSL2019</taxon>
    </lineage>
</organism>
<sequence length="168" mass="19249">MKKIGRREFLSDKGLSMVAYSCSVNDNNLLKMYFTIYLNKTDVTLHREVSLKEYPLRELNIESAFNKIERLIKTLQEYVKHLQDGGVVNDHRPVGLLVEPDTGDYVGETSTVHLWANGEQVVFSLTSCEKKLRTTLDREPTIELLTTLIGHLWCHLNDAKTITQKALK</sequence>
<accession>A0A513PWI3</accession>
<evidence type="ECO:0000313" key="1">
    <source>
        <dbReference type="EMBL" id="QAU04311.1"/>
    </source>
</evidence>
<keyword evidence="2" id="KW-1185">Reference proteome</keyword>
<name>A0A513PWI3_9CAUD</name>
<protein>
    <submittedName>
        <fullName evidence="1">Uncharacterized protein</fullName>
    </submittedName>
</protein>
<proteinExistence type="predicted"/>
<dbReference type="RefSeq" id="YP_009843258.1">
    <property type="nucleotide sequence ID" value="NC_048747.1"/>
</dbReference>
<dbReference type="KEGG" id="vg:55613524"/>
<dbReference type="Proteomes" id="UP000320660">
    <property type="component" value="Segment"/>
</dbReference>